<proteinExistence type="predicted"/>
<protein>
    <submittedName>
        <fullName evidence="1">Uncharacterized protein</fullName>
    </submittedName>
</protein>
<organism evidence="1 2">
    <name type="scientific">Acanthoscelides obtectus</name>
    <name type="common">Bean weevil</name>
    <name type="synonym">Bruchus obtectus</name>
    <dbReference type="NCBI Taxonomy" id="200917"/>
    <lineage>
        <taxon>Eukaryota</taxon>
        <taxon>Metazoa</taxon>
        <taxon>Ecdysozoa</taxon>
        <taxon>Arthropoda</taxon>
        <taxon>Hexapoda</taxon>
        <taxon>Insecta</taxon>
        <taxon>Pterygota</taxon>
        <taxon>Neoptera</taxon>
        <taxon>Endopterygota</taxon>
        <taxon>Coleoptera</taxon>
        <taxon>Polyphaga</taxon>
        <taxon>Cucujiformia</taxon>
        <taxon>Chrysomeloidea</taxon>
        <taxon>Chrysomelidae</taxon>
        <taxon>Bruchinae</taxon>
        <taxon>Bruchini</taxon>
        <taxon>Acanthoscelides</taxon>
    </lineage>
</organism>
<dbReference type="Gene3D" id="3.10.490.10">
    <property type="entry name" value="Gamma-glutamyl cyclotransferase-like"/>
    <property type="match status" value="1"/>
</dbReference>
<dbReference type="SUPFAM" id="SSF110857">
    <property type="entry name" value="Gamma-glutamyl cyclotransferase-like"/>
    <property type="match status" value="1"/>
</dbReference>
<dbReference type="Proteomes" id="UP001152888">
    <property type="component" value="Unassembled WGS sequence"/>
</dbReference>
<evidence type="ECO:0000313" key="1">
    <source>
        <dbReference type="EMBL" id="CAH1963647.1"/>
    </source>
</evidence>
<dbReference type="OrthoDB" id="2924818at2759"/>
<accession>A0A9P0K1N5</accession>
<reference evidence="1" key="1">
    <citation type="submission" date="2022-03" db="EMBL/GenBank/DDBJ databases">
        <authorList>
            <person name="Sayadi A."/>
        </authorList>
    </citation>
    <scope>NUCLEOTIDE SEQUENCE</scope>
</reference>
<name>A0A9P0K1N5_ACAOB</name>
<sequence length="127" mass="14431">MVSTYKGHINMKKAAPSVVPKGRGCLSGYRLDFVRPNKNWKGALATIVPHKGHSIMGAIWEVNNNEISLYKYNGILSNYFYPKAVYLRHLEIDKIINCLVFIQSTTVTSYIKHASLPPEKQPSEFYL</sequence>
<dbReference type="InterPro" id="IPR013024">
    <property type="entry name" value="GGCT-like"/>
</dbReference>
<dbReference type="CDD" id="cd06661">
    <property type="entry name" value="GGCT_like"/>
    <property type="match status" value="1"/>
</dbReference>
<keyword evidence="2" id="KW-1185">Reference proteome</keyword>
<evidence type="ECO:0000313" key="2">
    <source>
        <dbReference type="Proteomes" id="UP001152888"/>
    </source>
</evidence>
<comment type="caution">
    <text evidence="1">The sequence shown here is derived from an EMBL/GenBank/DDBJ whole genome shotgun (WGS) entry which is preliminary data.</text>
</comment>
<gene>
    <name evidence="1" type="ORF">ACAOBT_LOCUS5321</name>
</gene>
<dbReference type="EMBL" id="CAKOFQ010006709">
    <property type="protein sequence ID" value="CAH1963647.1"/>
    <property type="molecule type" value="Genomic_DNA"/>
</dbReference>
<dbReference type="InterPro" id="IPR036568">
    <property type="entry name" value="GGCT-like_sf"/>
</dbReference>
<dbReference type="AlphaFoldDB" id="A0A9P0K1N5"/>